<dbReference type="KEGG" id="ssw:SSGZ1_0102"/>
<accession>D5AFF2</accession>
<dbReference type="PATRIC" id="fig|423211.3.peg.101"/>
<evidence type="ECO:0000313" key="1">
    <source>
        <dbReference type="EMBL" id="ADE30567.1"/>
    </source>
</evidence>
<name>D5AFF2_STRGZ</name>
<reference evidence="1 2" key="1">
    <citation type="journal article" date="2009" name="J. Infect. Dis.">
        <title>Clinical, experimental, and genomic differences between intermediately pathogenic, highly pathogenic, and epidemic Streptococcus suis.</title>
        <authorList>
            <person name="Ye C."/>
            <person name="Zheng H."/>
            <person name="Zhang J."/>
            <person name="Jing H."/>
            <person name="Wang L."/>
            <person name="Xiong Y."/>
            <person name="Wang W."/>
            <person name="Zhou Z."/>
            <person name="Sun Q."/>
            <person name="Luo X."/>
            <person name="Du H."/>
            <person name="Gottschalk M."/>
            <person name="Xu J."/>
        </authorList>
    </citation>
    <scope>NUCLEOTIDE SEQUENCE [LARGE SCALE GENOMIC DNA]</scope>
    <source>
        <strain evidence="1 2">GZ1</strain>
    </source>
</reference>
<dbReference type="RefSeq" id="WP_011921701.1">
    <property type="nucleotide sequence ID" value="NC_017617.1"/>
</dbReference>
<dbReference type="Proteomes" id="UP000002359">
    <property type="component" value="Chromosome"/>
</dbReference>
<gene>
    <name evidence="1" type="ordered locus">SSGZ1_0102</name>
</gene>
<evidence type="ECO:0000313" key="2">
    <source>
        <dbReference type="Proteomes" id="UP000002359"/>
    </source>
</evidence>
<sequence length="190" mass="22021">MEIFWCFYLISANIDDRMCISNTTKLIIGVKMRSHLGVRLSYEAKYWLESIQAVIQEKLDAKINEQDIENLEHATKSYLKEVDNELGATSVTLILKASASSVLEEAFEKTKSLSLKDWHKLDNEMKHSISSIPKDKDVGTLSVRFFLENSIITSLESYQKEFMTSEMVRQVRLSYVLKLVIFAYYKEIMQ</sequence>
<dbReference type="HOGENOM" id="CLU_133307_0_0_9"/>
<dbReference type="EMBL" id="CP000837">
    <property type="protein sequence ID" value="ADE30567.1"/>
    <property type="molecule type" value="Genomic_DNA"/>
</dbReference>
<protein>
    <submittedName>
        <fullName evidence="1">Uncharacterized protein</fullName>
    </submittedName>
</protein>
<organism evidence="1 2">
    <name type="scientific">Streptococcus suis (strain GZ1)</name>
    <dbReference type="NCBI Taxonomy" id="423211"/>
    <lineage>
        <taxon>Bacteria</taxon>
        <taxon>Bacillati</taxon>
        <taxon>Bacillota</taxon>
        <taxon>Bacilli</taxon>
        <taxon>Lactobacillales</taxon>
        <taxon>Streptococcaceae</taxon>
        <taxon>Streptococcus</taxon>
    </lineage>
</organism>
<dbReference type="AlphaFoldDB" id="D5AFF2"/>
<proteinExistence type="predicted"/>
<dbReference type="GeneID" id="8155036"/>